<dbReference type="RefSeq" id="WP_212516941.1">
    <property type="nucleotide sequence ID" value="NZ_JAGSOH010000009.1"/>
</dbReference>
<keyword evidence="1" id="KW-1133">Transmembrane helix</keyword>
<keyword evidence="1" id="KW-0812">Transmembrane</keyword>
<gene>
    <name evidence="2" type="ORF">KDK95_05660</name>
</gene>
<feature type="transmembrane region" description="Helical" evidence="1">
    <location>
        <begin position="6"/>
        <end position="28"/>
    </location>
</feature>
<keyword evidence="1" id="KW-0472">Membrane</keyword>
<reference evidence="2" key="1">
    <citation type="submission" date="2021-04" db="EMBL/GenBank/DDBJ databases">
        <title>Genome based classification of Actinospica acidithermotolerans sp. nov., an actinobacterium isolated from an Indonesian hot spring.</title>
        <authorList>
            <person name="Kusuma A.B."/>
            <person name="Putra K.E."/>
            <person name="Nafisah S."/>
            <person name="Loh J."/>
            <person name="Nouioui I."/>
            <person name="Goodfellow M."/>
        </authorList>
    </citation>
    <scope>NUCLEOTIDE SEQUENCE</scope>
    <source>
        <strain evidence="2">MGRD01-02</strain>
    </source>
</reference>
<dbReference type="EMBL" id="JAGSOH010000009">
    <property type="protein sequence ID" value="MBR7825786.1"/>
    <property type="molecule type" value="Genomic_DNA"/>
</dbReference>
<evidence type="ECO:0000313" key="2">
    <source>
        <dbReference type="EMBL" id="MBR7825786.1"/>
    </source>
</evidence>
<evidence type="ECO:0000313" key="3">
    <source>
        <dbReference type="Proteomes" id="UP000676325"/>
    </source>
</evidence>
<name>A0A941E630_9ACTN</name>
<comment type="caution">
    <text evidence="2">The sequence shown here is derived from an EMBL/GenBank/DDBJ whole genome shotgun (WGS) entry which is preliminary data.</text>
</comment>
<sequence>MTTATLIAIAAIGPILETIRAVVALFVARSVILALRDTTTTTAATMAPQIIAACNPRRAGLGTTREEQT</sequence>
<accession>A0A941E630</accession>
<evidence type="ECO:0000256" key="1">
    <source>
        <dbReference type="SAM" id="Phobius"/>
    </source>
</evidence>
<keyword evidence="3" id="KW-1185">Reference proteome</keyword>
<dbReference type="AlphaFoldDB" id="A0A941E630"/>
<dbReference type="Proteomes" id="UP000676325">
    <property type="component" value="Unassembled WGS sequence"/>
</dbReference>
<protein>
    <submittedName>
        <fullName evidence="2">Uncharacterized protein</fullName>
    </submittedName>
</protein>
<proteinExistence type="predicted"/>
<organism evidence="2 3">
    <name type="scientific">Actinospica acidithermotolerans</name>
    <dbReference type="NCBI Taxonomy" id="2828514"/>
    <lineage>
        <taxon>Bacteria</taxon>
        <taxon>Bacillati</taxon>
        <taxon>Actinomycetota</taxon>
        <taxon>Actinomycetes</taxon>
        <taxon>Catenulisporales</taxon>
        <taxon>Actinospicaceae</taxon>
        <taxon>Actinospica</taxon>
    </lineage>
</organism>